<protein>
    <submittedName>
        <fullName evidence="2">Uncharacterized protein</fullName>
    </submittedName>
</protein>
<proteinExistence type="predicted"/>
<organism evidence="2 3">
    <name type="scientific">Pseudomassariella vexata</name>
    <dbReference type="NCBI Taxonomy" id="1141098"/>
    <lineage>
        <taxon>Eukaryota</taxon>
        <taxon>Fungi</taxon>
        <taxon>Dikarya</taxon>
        <taxon>Ascomycota</taxon>
        <taxon>Pezizomycotina</taxon>
        <taxon>Sordariomycetes</taxon>
        <taxon>Xylariomycetidae</taxon>
        <taxon>Amphisphaeriales</taxon>
        <taxon>Pseudomassariaceae</taxon>
        <taxon>Pseudomassariella</taxon>
    </lineage>
</organism>
<keyword evidence="3" id="KW-1185">Reference proteome</keyword>
<dbReference type="GeneID" id="63776078"/>
<dbReference type="InParanoid" id="A0A1Y2EA18"/>
<dbReference type="RefSeq" id="XP_040718329.1">
    <property type="nucleotide sequence ID" value="XM_040859866.1"/>
</dbReference>
<gene>
    <name evidence="2" type="ORF">BCR38DRAFT_427948</name>
</gene>
<evidence type="ECO:0000313" key="3">
    <source>
        <dbReference type="Proteomes" id="UP000193689"/>
    </source>
</evidence>
<accession>A0A1Y2EA18</accession>
<dbReference type="EMBL" id="MCFJ01000004">
    <property type="protein sequence ID" value="ORY67705.1"/>
    <property type="molecule type" value="Genomic_DNA"/>
</dbReference>
<sequence length="66" mass="7124">MSCLGFEYGSEGPLGRFGAKALEQPTTCRGGYANGSVTIKAKTTQRQRTTSVRAERRRSVCRVGLA</sequence>
<evidence type="ECO:0000313" key="2">
    <source>
        <dbReference type="EMBL" id="ORY67705.1"/>
    </source>
</evidence>
<name>A0A1Y2EA18_9PEZI</name>
<reference evidence="2 3" key="1">
    <citation type="submission" date="2016-07" db="EMBL/GenBank/DDBJ databases">
        <title>Pervasive Adenine N6-methylation of Active Genes in Fungi.</title>
        <authorList>
            <consortium name="DOE Joint Genome Institute"/>
            <person name="Mondo S.J."/>
            <person name="Dannebaum R.O."/>
            <person name="Kuo R.C."/>
            <person name="Labutti K."/>
            <person name="Haridas S."/>
            <person name="Kuo A."/>
            <person name="Salamov A."/>
            <person name="Ahrendt S.R."/>
            <person name="Lipzen A."/>
            <person name="Sullivan W."/>
            <person name="Andreopoulos W.B."/>
            <person name="Clum A."/>
            <person name="Lindquist E."/>
            <person name="Daum C."/>
            <person name="Ramamoorthy G.K."/>
            <person name="Gryganskyi A."/>
            <person name="Culley D."/>
            <person name="Magnuson J.K."/>
            <person name="James T.Y."/>
            <person name="O'Malley M.A."/>
            <person name="Stajich J.E."/>
            <person name="Spatafora J.W."/>
            <person name="Visel A."/>
            <person name="Grigoriev I.V."/>
        </authorList>
    </citation>
    <scope>NUCLEOTIDE SEQUENCE [LARGE SCALE GENOMIC DNA]</scope>
    <source>
        <strain evidence="2 3">CBS 129021</strain>
    </source>
</reference>
<comment type="caution">
    <text evidence="2">The sequence shown here is derived from an EMBL/GenBank/DDBJ whole genome shotgun (WGS) entry which is preliminary data.</text>
</comment>
<dbReference type="Proteomes" id="UP000193689">
    <property type="component" value="Unassembled WGS sequence"/>
</dbReference>
<feature type="region of interest" description="Disordered" evidence="1">
    <location>
        <begin position="39"/>
        <end position="66"/>
    </location>
</feature>
<dbReference type="AlphaFoldDB" id="A0A1Y2EA18"/>
<evidence type="ECO:0000256" key="1">
    <source>
        <dbReference type="SAM" id="MobiDB-lite"/>
    </source>
</evidence>
<feature type="compositionally biased region" description="Polar residues" evidence="1">
    <location>
        <begin position="39"/>
        <end position="52"/>
    </location>
</feature>